<feature type="transmembrane region" description="Helical" evidence="9">
    <location>
        <begin position="55"/>
        <end position="76"/>
    </location>
</feature>
<name>A0A1F5PJH3_9BACT</name>
<organism evidence="12 13">
    <name type="scientific">Candidatus Doudnabacteria bacterium RIFCSPHIGHO2_12_FULL_48_16</name>
    <dbReference type="NCBI Taxonomy" id="1817838"/>
    <lineage>
        <taxon>Bacteria</taxon>
        <taxon>Candidatus Doudnaibacteriota</taxon>
    </lineage>
</organism>
<dbReference type="InterPro" id="IPR003593">
    <property type="entry name" value="AAA+_ATPase"/>
</dbReference>
<keyword evidence="5" id="KW-0547">Nucleotide-binding</keyword>
<dbReference type="InterPro" id="IPR003439">
    <property type="entry name" value="ABC_transporter-like_ATP-bd"/>
</dbReference>
<dbReference type="GO" id="GO:0005524">
    <property type="term" value="F:ATP binding"/>
    <property type="evidence" value="ECO:0007669"/>
    <property type="project" value="UniProtKB-KW"/>
</dbReference>
<evidence type="ECO:0000256" key="7">
    <source>
        <dbReference type="ARBA" id="ARBA00022989"/>
    </source>
</evidence>
<evidence type="ECO:0000259" key="11">
    <source>
        <dbReference type="PROSITE" id="PS50929"/>
    </source>
</evidence>
<dbReference type="FunFam" id="3.40.50.300:FF:000299">
    <property type="entry name" value="ABC transporter ATP-binding protein/permease"/>
    <property type="match status" value="1"/>
</dbReference>
<keyword evidence="8 9" id="KW-0472">Membrane</keyword>
<reference evidence="12 13" key="1">
    <citation type="journal article" date="2016" name="Nat. Commun.">
        <title>Thousands of microbial genomes shed light on interconnected biogeochemical processes in an aquifer system.</title>
        <authorList>
            <person name="Anantharaman K."/>
            <person name="Brown C.T."/>
            <person name="Hug L.A."/>
            <person name="Sharon I."/>
            <person name="Castelle C.J."/>
            <person name="Probst A.J."/>
            <person name="Thomas B.C."/>
            <person name="Singh A."/>
            <person name="Wilkins M.J."/>
            <person name="Karaoz U."/>
            <person name="Brodie E.L."/>
            <person name="Williams K.H."/>
            <person name="Hubbard S.S."/>
            <person name="Banfield J.F."/>
        </authorList>
    </citation>
    <scope>NUCLEOTIDE SEQUENCE [LARGE SCALE GENOMIC DNA]</scope>
</reference>
<accession>A0A1F5PJH3</accession>
<proteinExistence type="predicted"/>
<dbReference type="InterPro" id="IPR039421">
    <property type="entry name" value="Type_1_exporter"/>
</dbReference>
<sequence>MKLLWSYLKRYKKILFGTLALAVVNQVFSLLDPQIFRLLVDNYISRARELSRGDFLHGVLLLLLGTVGVALVSRIAKNFQDYYLNVVVQKVGTQMYSHSVQHSFSLPYAVFEDQRSGEFLQKLQKARTDAQLFITSSVNILFLSLVGIVFVVAYALYVNWMVGLVYFLIIPVLGGTTYLISRKIKAAQVRIITETAALAGSTTETLRNVELVKSLGLENQEIKRLNDTNSQILTLELEKIKIIRKFSFIQGTMINALRSALMFLMLWLIYTGAVTFGQFFSLLFYSFFIFNPLASLGEVAQQYQEAKASLDRLDEILRIQPEAKPEKPVVIKKLEAISFQEVSFKYETADKPALENINVEIKSGQTVAFVGPSGSGKTTLVKLIVGLYKPTGGRIEFAGTDVRQIDMEKFRNRIGLVAQDTQLFAGTIRENLLFASPNATDEQCLAALRAAAADSLLDRGLPATASRALQAGGQGLETKIGEGGLKLSGGEKQRLAIARALLRDPDLLIFDEATSSLDSITEEQITQTIKEIEKQRASHINVLVAHRLSTIMHADMIYVLEKGKLVEQGSHDGLLNQHGLYAALWRQQIASKEKEFAVV</sequence>
<evidence type="ECO:0000256" key="5">
    <source>
        <dbReference type="ARBA" id="ARBA00022741"/>
    </source>
</evidence>
<feature type="transmembrane region" description="Helical" evidence="9">
    <location>
        <begin position="132"/>
        <end position="157"/>
    </location>
</feature>
<dbReference type="PROSITE" id="PS50929">
    <property type="entry name" value="ABC_TM1F"/>
    <property type="match status" value="1"/>
</dbReference>
<evidence type="ECO:0000256" key="8">
    <source>
        <dbReference type="ARBA" id="ARBA00023136"/>
    </source>
</evidence>
<keyword evidence="3" id="KW-1003">Cell membrane</keyword>
<evidence type="ECO:0000259" key="10">
    <source>
        <dbReference type="PROSITE" id="PS50893"/>
    </source>
</evidence>
<keyword evidence="2" id="KW-0813">Transport</keyword>
<dbReference type="InterPro" id="IPR036640">
    <property type="entry name" value="ABC1_TM_sf"/>
</dbReference>
<keyword evidence="6 12" id="KW-0067">ATP-binding</keyword>
<evidence type="ECO:0000256" key="4">
    <source>
        <dbReference type="ARBA" id="ARBA00022692"/>
    </source>
</evidence>
<dbReference type="InterPro" id="IPR027417">
    <property type="entry name" value="P-loop_NTPase"/>
</dbReference>
<dbReference type="SMART" id="SM00382">
    <property type="entry name" value="AAA"/>
    <property type="match status" value="1"/>
</dbReference>
<feature type="transmembrane region" description="Helical" evidence="9">
    <location>
        <begin position="163"/>
        <end position="181"/>
    </location>
</feature>
<dbReference type="InterPro" id="IPR017871">
    <property type="entry name" value="ABC_transporter-like_CS"/>
</dbReference>
<evidence type="ECO:0000256" key="6">
    <source>
        <dbReference type="ARBA" id="ARBA00022840"/>
    </source>
</evidence>
<dbReference type="GO" id="GO:0140359">
    <property type="term" value="F:ABC-type transporter activity"/>
    <property type="evidence" value="ECO:0007669"/>
    <property type="project" value="InterPro"/>
</dbReference>
<evidence type="ECO:0000256" key="3">
    <source>
        <dbReference type="ARBA" id="ARBA00022475"/>
    </source>
</evidence>
<dbReference type="PANTHER" id="PTHR24221">
    <property type="entry name" value="ATP-BINDING CASSETTE SUB-FAMILY B"/>
    <property type="match status" value="1"/>
</dbReference>
<dbReference type="Gene3D" id="3.40.50.300">
    <property type="entry name" value="P-loop containing nucleotide triphosphate hydrolases"/>
    <property type="match status" value="1"/>
</dbReference>
<dbReference type="PROSITE" id="PS50893">
    <property type="entry name" value="ABC_TRANSPORTER_2"/>
    <property type="match status" value="1"/>
</dbReference>
<comment type="caution">
    <text evidence="12">The sequence shown here is derived from an EMBL/GenBank/DDBJ whole genome shotgun (WGS) entry which is preliminary data.</text>
</comment>
<dbReference type="GO" id="GO:0005886">
    <property type="term" value="C:plasma membrane"/>
    <property type="evidence" value="ECO:0007669"/>
    <property type="project" value="UniProtKB-SubCell"/>
</dbReference>
<feature type="domain" description="ABC transmembrane type-1" evidence="11">
    <location>
        <begin position="16"/>
        <end position="305"/>
    </location>
</feature>
<evidence type="ECO:0000256" key="2">
    <source>
        <dbReference type="ARBA" id="ARBA00022448"/>
    </source>
</evidence>
<dbReference type="Gene3D" id="1.20.1560.10">
    <property type="entry name" value="ABC transporter type 1, transmembrane domain"/>
    <property type="match status" value="1"/>
</dbReference>
<gene>
    <name evidence="12" type="ORF">A3E29_03215</name>
</gene>
<keyword evidence="4 9" id="KW-0812">Transmembrane</keyword>
<evidence type="ECO:0000256" key="1">
    <source>
        <dbReference type="ARBA" id="ARBA00004651"/>
    </source>
</evidence>
<evidence type="ECO:0000313" key="12">
    <source>
        <dbReference type="EMBL" id="OGE90093.1"/>
    </source>
</evidence>
<dbReference type="PROSITE" id="PS00211">
    <property type="entry name" value="ABC_TRANSPORTER_1"/>
    <property type="match status" value="1"/>
</dbReference>
<keyword evidence="7 9" id="KW-1133">Transmembrane helix</keyword>
<evidence type="ECO:0000313" key="13">
    <source>
        <dbReference type="Proteomes" id="UP000177682"/>
    </source>
</evidence>
<dbReference type="AlphaFoldDB" id="A0A1F5PJH3"/>
<dbReference type="CDD" id="cd07346">
    <property type="entry name" value="ABC_6TM_exporters"/>
    <property type="match status" value="1"/>
</dbReference>
<dbReference type="Pfam" id="PF00005">
    <property type="entry name" value="ABC_tran"/>
    <property type="match status" value="1"/>
</dbReference>
<dbReference type="PANTHER" id="PTHR24221:SF654">
    <property type="entry name" value="ATP-BINDING CASSETTE SUB-FAMILY B MEMBER 6"/>
    <property type="match status" value="1"/>
</dbReference>
<dbReference type="EMBL" id="MFEY01000007">
    <property type="protein sequence ID" value="OGE90093.1"/>
    <property type="molecule type" value="Genomic_DNA"/>
</dbReference>
<dbReference type="SUPFAM" id="SSF90123">
    <property type="entry name" value="ABC transporter transmembrane region"/>
    <property type="match status" value="1"/>
</dbReference>
<comment type="subcellular location">
    <subcellularLocation>
        <location evidence="1">Cell membrane</location>
        <topology evidence="1">Multi-pass membrane protein</topology>
    </subcellularLocation>
</comment>
<feature type="domain" description="ABC transporter" evidence="10">
    <location>
        <begin position="337"/>
        <end position="587"/>
    </location>
</feature>
<dbReference type="GO" id="GO:0016887">
    <property type="term" value="F:ATP hydrolysis activity"/>
    <property type="evidence" value="ECO:0007669"/>
    <property type="project" value="InterPro"/>
</dbReference>
<evidence type="ECO:0000256" key="9">
    <source>
        <dbReference type="SAM" id="Phobius"/>
    </source>
</evidence>
<dbReference type="GO" id="GO:0034040">
    <property type="term" value="F:ATPase-coupled lipid transmembrane transporter activity"/>
    <property type="evidence" value="ECO:0007669"/>
    <property type="project" value="TreeGrafter"/>
</dbReference>
<protein>
    <submittedName>
        <fullName evidence="12">ABC transporter ATP-binding protein</fullName>
    </submittedName>
</protein>
<dbReference type="Pfam" id="PF00664">
    <property type="entry name" value="ABC_membrane"/>
    <property type="match status" value="1"/>
</dbReference>
<dbReference type="InterPro" id="IPR011527">
    <property type="entry name" value="ABC1_TM_dom"/>
</dbReference>
<dbReference type="SUPFAM" id="SSF52540">
    <property type="entry name" value="P-loop containing nucleoside triphosphate hydrolases"/>
    <property type="match status" value="1"/>
</dbReference>
<dbReference type="Proteomes" id="UP000177682">
    <property type="component" value="Unassembled WGS sequence"/>
</dbReference>